<dbReference type="GO" id="GO:0008017">
    <property type="term" value="F:microtubule binding"/>
    <property type="evidence" value="ECO:0007669"/>
    <property type="project" value="InterPro"/>
</dbReference>
<feature type="binding site" evidence="1">
    <location>
        <begin position="330"/>
        <end position="337"/>
    </location>
    <ligand>
        <name>ATP</name>
        <dbReference type="ChEBI" id="CHEBI:30616"/>
    </ligand>
</feature>
<accession>A0A4Q9LBB5</accession>
<evidence type="ECO:0000256" key="2">
    <source>
        <dbReference type="SAM" id="Coils"/>
    </source>
</evidence>
<dbReference type="GO" id="GO:0005524">
    <property type="term" value="F:ATP binding"/>
    <property type="evidence" value="ECO:0007669"/>
    <property type="project" value="UniProtKB-UniRule"/>
</dbReference>
<name>A0A4Q9LBB5_9MICR</name>
<dbReference type="PROSITE" id="PS50067">
    <property type="entry name" value="KINESIN_MOTOR_2"/>
    <property type="match status" value="1"/>
</dbReference>
<proteinExistence type="inferred from homology"/>
<protein>
    <submittedName>
        <fullName evidence="4">Kinesin motor domain-containing protein</fullName>
    </submittedName>
</protein>
<reference evidence="4 5" key="1">
    <citation type="submission" date="2017-12" db="EMBL/GenBank/DDBJ databases">
        <authorList>
            <person name="Pombert J.-F."/>
            <person name="Haag K.L."/>
            <person name="Ebert D."/>
        </authorList>
    </citation>
    <scope>NUCLEOTIDE SEQUENCE [LARGE SCALE GENOMIC DNA]</scope>
    <source>
        <strain evidence="4">FI-OER-3-3</strain>
    </source>
</reference>
<evidence type="ECO:0000313" key="5">
    <source>
        <dbReference type="Proteomes" id="UP000292362"/>
    </source>
</evidence>
<dbReference type="InterPro" id="IPR027640">
    <property type="entry name" value="Kinesin-like_fam"/>
</dbReference>
<comment type="similarity">
    <text evidence="1">Belongs to the TRAFAC class myosin-kinesin ATPase superfamily. Kinesin family.</text>
</comment>
<dbReference type="GO" id="GO:0007018">
    <property type="term" value="P:microtubule-based movement"/>
    <property type="evidence" value="ECO:0007669"/>
    <property type="project" value="InterPro"/>
</dbReference>
<dbReference type="Gene3D" id="3.40.850.10">
    <property type="entry name" value="Kinesin motor domain"/>
    <property type="match status" value="1"/>
</dbReference>
<keyword evidence="2" id="KW-0175">Coiled coil</keyword>
<evidence type="ECO:0000313" key="4">
    <source>
        <dbReference type="EMBL" id="TBU04321.1"/>
    </source>
</evidence>
<dbReference type="InterPro" id="IPR001752">
    <property type="entry name" value="Kinesin_motor_dom"/>
</dbReference>
<keyword evidence="1" id="KW-0505">Motor protein</keyword>
<feature type="domain" description="Kinesin motor" evidence="3">
    <location>
        <begin position="243"/>
        <end position="567"/>
    </location>
</feature>
<dbReference type="EMBL" id="PITJ01000152">
    <property type="protein sequence ID" value="TBU04321.1"/>
    <property type="molecule type" value="Genomic_DNA"/>
</dbReference>
<gene>
    <name evidence="4" type="ORF">CWI37_0152p0030</name>
</gene>
<dbReference type="Pfam" id="PF00225">
    <property type="entry name" value="Kinesin"/>
    <property type="match status" value="1"/>
</dbReference>
<dbReference type="PRINTS" id="PR00380">
    <property type="entry name" value="KINESINHEAVY"/>
</dbReference>
<dbReference type="Proteomes" id="UP000292362">
    <property type="component" value="Unassembled WGS sequence"/>
</dbReference>
<dbReference type="InterPro" id="IPR036961">
    <property type="entry name" value="Kinesin_motor_dom_sf"/>
</dbReference>
<dbReference type="AlphaFoldDB" id="A0A4Q9LBB5"/>
<dbReference type="SMART" id="SM00129">
    <property type="entry name" value="KISc"/>
    <property type="match status" value="1"/>
</dbReference>
<feature type="coiled-coil region" evidence="2">
    <location>
        <begin position="114"/>
        <end position="236"/>
    </location>
</feature>
<evidence type="ECO:0000256" key="1">
    <source>
        <dbReference type="PROSITE-ProRule" id="PRU00283"/>
    </source>
</evidence>
<sequence>MYFKDKDSNINIKIDQVEKIFNDLRSRLVFMNKEIDNIGNDSFLKNIDVENENIKNTPKTLIENCSNENCGCHMNNCDNLYDTNHNLKHIICDQNKLETDDLTKKKLDTLYVFIDELSMKLKQLESEIVEKNQEIVNLKEENENNDLQHKYVIESFKSENNKYLEEIKIKNENYMKELNEMKNLLKNKENEIQIKQQKILDLQENKSVLELKLKNLEKMEEKIEIFKMKERKLIEEIIDLKGAIRVFCRIRPKFYKNTDSKNYEIEYSDDKITIKEKIESSYNNFNIKTHNFLFDKVFGPECDQLQVYDEISFLIRSILDGYKVCIFAYGQTGSGKTYTMDGIEDNPGIIPRSVSEIFEVSKELSKNNWKFEYIISFVEIYNENIVDLLANNTKKCDIRHENDETYITNCTYKVIETLEDFTRHFKKALENRTTGVTFVNERSSRSHSIFTLKINLCNSVTNQKRQGILNLIDLAGSERLSESKCEKIRLVETQNINKSLACLGNVINSLIKKDSHIAFRDSKLTYLLKNNFLGKSRTIMIVNVSPDWMHLNETICSLRFSSNVKQCRLGKATSNVHKNV</sequence>
<dbReference type="GO" id="GO:0003777">
    <property type="term" value="F:microtubule motor activity"/>
    <property type="evidence" value="ECO:0007669"/>
    <property type="project" value="InterPro"/>
</dbReference>
<dbReference type="InterPro" id="IPR027417">
    <property type="entry name" value="P-loop_NTPase"/>
</dbReference>
<dbReference type="SUPFAM" id="SSF52540">
    <property type="entry name" value="P-loop containing nucleoside triphosphate hydrolases"/>
    <property type="match status" value="1"/>
</dbReference>
<keyword evidence="1" id="KW-0547">Nucleotide-binding</keyword>
<dbReference type="PANTHER" id="PTHR47972">
    <property type="entry name" value="KINESIN-LIKE PROTEIN KLP-3"/>
    <property type="match status" value="1"/>
</dbReference>
<organism evidence="4 5">
    <name type="scientific">Hamiltosporidium tvaerminnensis</name>
    <dbReference type="NCBI Taxonomy" id="1176355"/>
    <lineage>
        <taxon>Eukaryota</taxon>
        <taxon>Fungi</taxon>
        <taxon>Fungi incertae sedis</taxon>
        <taxon>Microsporidia</taxon>
        <taxon>Dubosqiidae</taxon>
        <taxon>Hamiltosporidium</taxon>
    </lineage>
</organism>
<comment type="caution">
    <text evidence="4">The sequence shown here is derived from an EMBL/GenBank/DDBJ whole genome shotgun (WGS) entry which is preliminary data.</text>
</comment>
<dbReference type="VEuPathDB" id="MicrosporidiaDB:CWI37_0152p0030"/>
<keyword evidence="1" id="KW-0067">ATP-binding</keyword>
<evidence type="ECO:0000259" key="3">
    <source>
        <dbReference type="PROSITE" id="PS50067"/>
    </source>
</evidence>